<keyword evidence="2" id="KW-1185">Reference proteome</keyword>
<comment type="caution">
    <text evidence="1">The sequence shown here is derived from an EMBL/GenBank/DDBJ whole genome shotgun (WGS) entry which is preliminary data.</text>
</comment>
<protein>
    <submittedName>
        <fullName evidence="1">Uncharacterized protein</fullName>
    </submittedName>
</protein>
<accession>A0A8H5CYV5</accession>
<dbReference type="AlphaFoldDB" id="A0A8H5CYV5"/>
<proteinExistence type="predicted"/>
<evidence type="ECO:0000313" key="1">
    <source>
        <dbReference type="EMBL" id="KAF5349583.1"/>
    </source>
</evidence>
<organism evidence="1 2">
    <name type="scientific">Leucocoprinus leucothites</name>
    <dbReference type="NCBI Taxonomy" id="201217"/>
    <lineage>
        <taxon>Eukaryota</taxon>
        <taxon>Fungi</taxon>
        <taxon>Dikarya</taxon>
        <taxon>Basidiomycota</taxon>
        <taxon>Agaricomycotina</taxon>
        <taxon>Agaricomycetes</taxon>
        <taxon>Agaricomycetidae</taxon>
        <taxon>Agaricales</taxon>
        <taxon>Agaricineae</taxon>
        <taxon>Agaricaceae</taxon>
        <taxon>Leucocoprinus</taxon>
    </lineage>
</organism>
<gene>
    <name evidence="1" type="ORF">D9756_008769</name>
</gene>
<evidence type="ECO:0000313" key="2">
    <source>
        <dbReference type="Proteomes" id="UP000559027"/>
    </source>
</evidence>
<sequence>MSQHGTVVATKRKKNPSLSNQNVLAQSIVQLHQVIKSLQGLSSVHEEDTPNTLDPQTLQQPEEITATMQLKLTRSPSLDFNSLTAESLELIGIESESTRLILKNIDIHNRAATSAAKGANELWTSEVLHRHVNMLNGFVAKNEAGARMWIDAFFYRVKAMLQDPDESMVLSLHQCVDAVVSSSVGLCGYVDYAVIKAPKAVAESFLDFPKLGLKKNKENLALFVTEANKHEVVLEEYLPQAAGAMFACSKALDWVFIICKNNDETSGRYWYSRRVSLSFDPKGEISKEQCDVVAGILVHWVEHSNQDLEDDDWFTYKE</sequence>
<dbReference type="EMBL" id="JAACJO010000016">
    <property type="protein sequence ID" value="KAF5349583.1"/>
    <property type="molecule type" value="Genomic_DNA"/>
</dbReference>
<reference evidence="1 2" key="1">
    <citation type="journal article" date="2020" name="ISME J.">
        <title>Uncovering the hidden diversity of litter-decomposition mechanisms in mushroom-forming fungi.</title>
        <authorList>
            <person name="Floudas D."/>
            <person name="Bentzer J."/>
            <person name="Ahren D."/>
            <person name="Johansson T."/>
            <person name="Persson P."/>
            <person name="Tunlid A."/>
        </authorList>
    </citation>
    <scope>NUCLEOTIDE SEQUENCE [LARGE SCALE GENOMIC DNA]</scope>
    <source>
        <strain evidence="1 2">CBS 146.42</strain>
    </source>
</reference>
<name>A0A8H5CYV5_9AGAR</name>
<dbReference type="Proteomes" id="UP000559027">
    <property type="component" value="Unassembled WGS sequence"/>
</dbReference>
<dbReference type="OrthoDB" id="2720314at2759"/>